<reference evidence="8 9" key="1">
    <citation type="submission" date="2016-11" db="EMBL/GenBank/DDBJ databases">
        <authorList>
            <person name="Jaros S."/>
            <person name="Januszkiewicz K."/>
            <person name="Wedrychowicz H."/>
        </authorList>
    </citation>
    <scope>NUCLEOTIDE SEQUENCE [LARGE SCALE GENOMIC DNA]</scope>
    <source>
        <strain evidence="8 9">DSM 18231</strain>
    </source>
</reference>
<evidence type="ECO:0000256" key="6">
    <source>
        <dbReference type="ARBA" id="ARBA00022857"/>
    </source>
</evidence>
<keyword evidence="7" id="KW-0560">Oxidoreductase</keyword>
<dbReference type="Pfam" id="PF13434">
    <property type="entry name" value="Lys_Orn_oxgnase"/>
    <property type="match status" value="1"/>
</dbReference>
<protein>
    <submittedName>
        <fullName evidence="8">Lysine N6-hydroxylase</fullName>
    </submittedName>
</protein>
<evidence type="ECO:0000256" key="7">
    <source>
        <dbReference type="ARBA" id="ARBA00023002"/>
    </source>
</evidence>
<name>A0A1M5PQU9_9GAMM</name>
<dbReference type="Proteomes" id="UP000184000">
    <property type="component" value="Unassembled WGS sequence"/>
</dbReference>
<dbReference type="GO" id="GO:0016491">
    <property type="term" value="F:oxidoreductase activity"/>
    <property type="evidence" value="ECO:0007669"/>
    <property type="project" value="UniProtKB-KW"/>
</dbReference>
<dbReference type="InterPro" id="IPR025700">
    <property type="entry name" value="Lys/Orn_oxygenase"/>
</dbReference>
<evidence type="ECO:0000313" key="8">
    <source>
        <dbReference type="EMBL" id="SHH03939.1"/>
    </source>
</evidence>
<evidence type="ECO:0000256" key="5">
    <source>
        <dbReference type="ARBA" id="ARBA00022827"/>
    </source>
</evidence>
<comment type="cofactor">
    <cofactor evidence="1">
        <name>FAD</name>
        <dbReference type="ChEBI" id="CHEBI:57692"/>
    </cofactor>
</comment>
<accession>A0A1M5PQU9</accession>
<evidence type="ECO:0000256" key="1">
    <source>
        <dbReference type="ARBA" id="ARBA00001974"/>
    </source>
</evidence>
<keyword evidence="4" id="KW-0285">Flavoprotein</keyword>
<gene>
    <name evidence="8" type="ORF">SAMN02744645_2332</name>
</gene>
<keyword evidence="5" id="KW-0274">FAD</keyword>
<comment type="similarity">
    <text evidence="3">Belongs to the lysine N(6)-hydroxylase/L-ornithine N(5)-oxygenase family.</text>
</comment>
<dbReference type="InterPro" id="IPR036188">
    <property type="entry name" value="FAD/NAD-bd_sf"/>
</dbReference>
<keyword evidence="6" id="KW-0521">NADP</keyword>
<comment type="pathway">
    <text evidence="2">Siderophore biosynthesis.</text>
</comment>
<dbReference type="PANTHER" id="PTHR42802:SF1">
    <property type="entry name" value="L-ORNITHINE N(5)-MONOOXYGENASE"/>
    <property type="match status" value="1"/>
</dbReference>
<dbReference type="EMBL" id="FQXA01000003">
    <property type="protein sequence ID" value="SHH03939.1"/>
    <property type="molecule type" value="Genomic_DNA"/>
</dbReference>
<proteinExistence type="inferred from homology"/>
<dbReference type="AlphaFoldDB" id="A0A1M5PQU9"/>
<dbReference type="PANTHER" id="PTHR42802">
    <property type="entry name" value="MONOOXYGENASE"/>
    <property type="match status" value="1"/>
</dbReference>
<evidence type="ECO:0000256" key="2">
    <source>
        <dbReference type="ARBA" id="ARBA00004924"/>
    </source>
</evidence>
<evidence type="ECO:0000256" key="3">
    <source>
        <dbReference type="ARBA" id="ARBA00007588"/>
    </source>
</evidence>
<evidence type="ECO:0000313" key="9">
    <source>
        <dbReference type="Proteomes" id="UP000184000"/>
    </source>
</evidence>
<dbReference type="Gene3D" id="3.50.50.60">
    <property type="entry name" value="FAD/NAD(P)-binding domain"/>
    <property type="match status" value="1"/>
</dbReference>
<evidence type="ECO:0000256" key="4">
    <source>
        <dbReference type="ARBA" id="ARBA00022630"/>
    </source>
</evidence>
<organism evidence="8 9">
    <name type="scientific">Stutzerimonas xanthomarina DSM 18231</name>
    <dbReference type="NCBI Taxonomy" id="1403346"/>
    <lineage>
        <taxon>Bacteria</taxon>
        <taxon>Pseudomonadati</taxon>
        <taxon>Pseudomonadota</taxon>
        <taxon>Gammaproteobacteria</taxon>
        <taxon>Pseudomonadales</taxon>
        <taxon>Pseudomonadaceae</taxon>
        <taxon>Stutzerimonas</taxon>
    </lineage>
</organism>
<sequence>MHEMPYDFIAIGAGPCNLGLACLTAPLRDVRSLFLERKAAFSWHPGMLLDGTTLQNPFLADLVSMADPTSPFSYLNYCKLQGRLYNYYIRENWYLDRQEFDRYCRWAAARLENLRCGHEVSNIGHDAASGLYQVVGRTAEGESFAYLARKLVIGIGGVPRFPDGCAGQDLSQLVHSSQYLAERARLQAGRSITVIGSGQSGAEVYHDLLQASKQHGYSLNWVTRAPRFFQMEDAKLTLELITPEYGDYFYDLHPTVKAEALDDQRSIYNGINQSLIQRLYALLDERRHRNAPATRLLSCMALESCRRAQDGRGWELDFRHAPLARRYRHRTDAVVFATGYRYQVPLFVNGIRDRIRWDQHGRYAPSRRWAVDHQNCEIFVQNVGLQSHGLTNPDLGLACHRNSRLLAELTGHDYYPSETRTAFQDFVPTEDSGFVALGREVVGS</sequence>
<dbReference type="SUPFAM" id="SSF51905">
    <property type="entry name" value="FAD/NAD(P)-binding domain"/>
    <property type="match status" value="1"/>
</dbReference>